<keyword evidence="1" id="KW-0547">Nucleotide-binding</keyword>
<protein>
    <submittedName>
        <fullName evidence="1">DEAD-box ATP-dependent RNA helicase 56</fullName>
    </submittedName>
</protein>
<evidence type="ECO:0000313" key="2">
    <source>
        <dbReference type="Proteomes" id="UP001060215"/>
    </source>
</evidence>
<keyword evidence="1" id="KW-0347">Helicase</keyword>
<gene>
    <name evidence="1" type="ORF">LOK49_LG12G02982</name>
</gene>
<proteinExistence type="predicted"/>
<keyword evidence="2" id="KW-1185">Reference proteome</keyword>
<name>A0ACC0FTU1_9ERIC</name>
<accession>A0ACC0FTU1</accession>
<evidence type="ECO:0000313" key="1">
    <source>
        <dbReference type="EMBL" id="KAI7991718.1"/>
    </source>
</evidence>
<sequence length="185" mass="21266">MESLFVVGRVRSSGPFAFSELESCYALESPYSSLDPPVLMRLPSQSFCSIEPKLGTNCRVADLVFFVVLFWSFLFCFSVLLFFSVAIFCRLTRYKGFKEGHKRILVATDLVGRGIDTQVPFRLLYFLTTCRVLLFSLMKRWSEMTLKGGIARNYQQSDGMIRFDVDYGLAQLDKYFHKNDNHVIA</sequence>
<keyword evidence="1" id="KW-0378">Hydrolase</keyword>
<reference evidence="1 2" key="1">
    <citation type="journal article" date="2022" name="Plant J.">
        <title>Chromosome-level genome of Camellia lanceoleosa provides a valuable resource for understanding genome evolution and self-incompatibility.</title>
        <authorList>
            <person name="Gong W."/>
            <person name="Xiao S."/>
            <person name="Wang L."/>
            <person name="Liao Z."/>
            <person name="Chang Y."/>
            <person name="Mo W."/>
            <person name="Hu G."/>
            <person name="Li W."/>
            <person name="Zhao G."/>
            <person name="Zhu H."/>
            <person name="Hu X."/>
            <person name="Ji K."/>
            <person name="Xiang X."/>
            <person name="Song Q."/>
            <person name="Yuan D."/>
            <person name="Jin S."/>
            <person name="Zhang L."/>
        </authorList>
    </citation>
    <scope>NUCLEOTIDE SEQUENCE [LARGE SCALE GENOMIC DNA]</scope>
    <source>
        <strain evidence="1">SQ_2022a</strain>
    </source>
</reference>
<dbReference type="EMBL" id="CM045770">
    <property type="protein sequence ID" value="KAI7991718.1"/>
    <property type="molecule type" value="Genomic_DNA"/>
</dbReference>
<organism evidence="1 2">
    <name type="scientific">Camellia lanceoleosa</name>
    <dbReference type="NCBI Taxonomy" id="1840588"/>
    <lineage>
        <taxon>Eukaryota</taxon>
        <taxon>Viridiplantae</taxon>
        <taxon>Streptophyta</taxon>
        <taxon>Embryophyta</taxon>
        <taxon>Tracheophyta</taxon>
        <taxon>Spermatophyta</taxon>
        <taxon>Magnoliopsida</taxon>
        <taxon>eudicotyledons</taxon>
        <taxon>Gunneridae</taxon>
        <taxon>Pentapetalae</taxon>
        <taxon>asterids</taxon>
        <taxon>Ericales</taxon>
        <taxon>Theaceae</taxon>
        <taxon>Camellia</taxon>
    </lineage>
</organism>
<keyword evidence="1" id="KW-0067">ATP-binding</keyword>
<dbReference type="Proteomes" id="UP001060215">
    <property type="component" value="Chromosome 13"/>
</dbReference>
<comment type="caution">
    <text evidence="1">The sequence shown here is derived from an EMBL/GenBank/DDBJ whole genome shotgun (WGS) entry which is preliminary data.</text>
</comment>